<dbReference type="Gene3D" id="1.10.1200.270">
    <property type="entry name" value="Methyltransferase, alpha-helical capping domain"/>
    <property type="match status" value="1"/>
</dbReference>
<dbReference type="AlphaFoldDB" id="A0A6V7P8T1"/>
<keyword evidence="1" id="KW-0479">Metal-binding</keyword>
<protein>
    <submittedName>
        <fullName evidence="3">Uncharacterized protein</fullName>
    </submittedName>
</protein>
<evidence type="ECO:0000313" key="3">
    <source>
        <dbReference type="EMBL" id="CAD1827222.1"/>
    </source>
</evidence>
<evidence type="ECO:0000256" key="2">
    <source>
        <dbReference type="ARBA" id="ARBA00022842"/>
    </source>
</evidence>
<dbReference type="EMBL" id="LR862146">
    <property type="protein sequence ID" value="CAD1827222.1"/>
    <property type="molecule type" value="Genomic_DNA"/>
</dbReference>
<dbReference type="InterPro" id="IPR005299">
    <property type="entry name" value="MeTrfase_7"/>
</dbReference>
<gene>
    <name evidence="3" type="ORF">CB5_LOCUS10433</name>
</gene>
<dbReference type="GO" id="GO:0046872">
    <property type="term" value="F:metal ion binding"/>
    <property type="evidence" value="ECO:0007669"/>
    <property type="project" value="UniProtKB-KW"/>
</dbReference>
<sequence length="152" mass="17023">MALTFLVSEENMSIGDVRYFWILLQDARASRHGLRGTCGEGKVVLFQNTSSIRTYHGGSQGSDSEGGLFDVSRAQFFESSWDQFDDFVLDNVQSGANVAKSIRAVAEPIISSHFGRAYLMSFFSRYANNIARHLSKGKAKYHVLVFALKRKE</sequence>
<keyword evidence="2" id="KW-0460">Magnesium</keyword>
<evidence type="ECO:0000256" key="1">
    <source>
        <dbReference type="ARBA" id="ARBA00022723"/>
    </source>
</evidence>
<reference evidence="3" key="1">
    <citation type="submission" date="2020-07" db="EMBL/GenBank/DDBJ databases">
        <authorList>
            <person name="Lin J."/>
        </authorList>
    </citation>
    <scope>NUCLEOTIDE SEQUENCE</scope>
</reference>
<organism evidence="3">
    <name type="scientific">Ananas comosus var. bracteatus</name>
    <name type="common">red pineapple</name>
    <dbReference type="NCBI Taxonomy" id="296719"/>
    <lineage>
        <taxon>Eukaryota</taxon>
        <taxon>Viridiplantae</taxon>
        <taxon>Streptophyta</taxon>
        <taxon>Embryophyta</taxon>
        <taxon>Tracheophyta</taxon>
        <taxon>Spermatophyta</taxon>
        <taxon>Magnoliopsida</taxon>
        <taxon>Liliopsida</taxon>
        <taxon>Poales</taxon>
        <taxon>Bromeliaceae</taxon>
        <taxon>Bromelioideae</taxon>
        <taxon>Ananas</taxon>
    </lineage>
</organism>
<name>A0A6V7P8T1_ANACO</name>
<dbReference type="Pfam" id="PF03492">
    <property type="entry name" value="Methyltransf_7"/>
    <property type="match status" value="1"/>
</dbReference>
<proteinExistence type="predicted"/>
<dbReference type="InterPro" id="IPR042086">
    <property type="entry name" value="MeTrfase_capping"/>
</dbReference>
<dbReference type="SUPFAM" id="SSF53335">
    <property type="entry name" value="S-adenosyl-L-methionine-dependent methyltransferases"/>
    <property type="match status" value="1"/>
</dbReference>
<accession>A0A6V7P8T1</accession>
<dbReference type="GO" id="GO:0008168">
    <property type="term" value="F:methyltransferase activity"/>
    <property type="evidence" value="ECO:0007669"/>
    <property type="project" value="InterPro"/>
</dbReference>
<dbReference type="InterPro" id="IPR029063">
    <property type="entry name" value="SAM-dependent_MTases_sf"/>
</dbReference>